<keyword evidence="7" id="KW-0677">Repeat</keyword>
<evidence type="ECO:0000259" key="17">
    <source>
        <dbReference type="PROSITE" id="PS50011"/>
    </source>
</evidence>
<dbReference type="InterPro" id="IPR032675">
    <property type="entry name" value="LRR_dom_sf"/>
</dbReference>
<evidence type="ECO:0000256" key="13">
    <source>
        <dbReference type="ARBA" id="ARBA00047899"/>
    </source>
</evidence>
<evidence type="ECO:0000256" key="2">
    <source>
        <dbReference type="ARBA" id="ARBA00012513"/>
    </source>
</evidence>
<feature type="non-terminal residue" evidence="18">
    <location>
        <position position="1"/>
    </location>
</feature>
<dbReference type="Pfam" id="PF00560">
    <property type="entry name" value="LRR_1"/>
    <property type="match status" value="6"/>
</dbReference>
<proteinExistence type="predicted"/>
<evidence type="ECO:0000256" key="4">
    <source>
        <dbReference type="ARBA" id="ARBA00022614"/>
    </source>
</evidence>
<evidence type="ECO:0000256" key="1">
    <source>
        <dbReference type="ARBA" id="ARBA00004167"/>
    </source>
</evidence>
<evidence type="ECO:0000256" key="10">
    <source>
        <dbReference type="ARBA" id="ARBA00022840"/>
    </source>
</evidence>
<evidence type="ECO:0000256" key="14">
    <source>
        <dbReference type="ARBA" id="ARBA00048679"/>
    </source>
</evidence>
<comment type="caution">
    <text evidence="18">The sequence shown here is derived from an EMBL/GenBank/DDBJ whole genome shotgun (WGS) entry which is preliminary data.</text>
</comment>
<comment type="subcellular location">
    <subcellularLocation>
        <location evidence="1">Membrane</location>
        <topology evidence="1">Single-pass membrane protein</topology>
    </subcellularLocation>
</comment>
<gene>
    <name evidence="18" type="ORF">KI387_042091</name>
</gene>
<evidence type="ECO:0000256" key="7">
    <source>
        <dbReference type="ARBA" id="ARBA00022737"/>
    </source>
</evidence>
<dbReference type="InterPro" id="IPR003591">
    <property type="entry name" value="Leu-rich_rpt_typical-subtyp"/>
</dbReference>
<dbReference type="PANTHER" id="PTHR48005">
    <property type="entry name" value="LEUCINE RICH REPEAT KINASE 2"/>
    <property type="match status" value="1"/>
</dbReference>
<dbReference type="InterPro" id="IPR017441">
    <property type="entry name" value="Protein_kinase_ATP_BS"/>
</dbReference>
<feature type="domain" description="Protein kinase" evidence="17">
    <location>
        <begin position="414"/>
        <end position="661"/>
    </location>
</feature>
<keyword evidence="12 16" id="KW-0472">Membrane</keyword>
<dbReference type="EC" id="2.7.11.1" evidence="2"/>
<protein>
    <recommendedName>
        <fullName evidence="2">non-specific serine/threonine protein kinase</fullName>
        <ecNumber evidence="2">2.7.11.1</ecNumber>
    </recommendedName>
</protein>
<keyword evidence="19" id="KW-1185">Reference proteome</keyword>
<dbReference type="SUPFAM" id="SSF56112">
    <property type="entry name" value="Protein kinase-like (PK-like)"/>
    <property type="match status" value="1"/>
</dbReference>
<evidence type="ECO:0000256" key="16">
    <source>
        <dbReference type="SAM" id="Phobius"/>
    </source>
</evidence>
<dbReference type="Pfam" id="PF00069">
    <property type="entry name" value="Pkinase"/>
    <property type="match status" value="1"/>
</dbReference>
<dbReference type="InterPro" id="IPR000719">
    <property type="entry name" value="Prot_kinase_dom"/>
</dbReference>
<dbReference type="FunFam" id="3.80.10.10:FF:000095">
    <property type="entry name" value="LRR receptor-like serine/threonine-protein kinase GSO1"/>
    <property type="match status" value="1"/>
</dbReference>
<keyword evidence="4" id="KW-0433">Leucine-rich repeat</keyword>
<dbReference type="PROSITE" id="PS00107">
    <property type="entry name" value="PROTEIN_KINASE_ATP"/>
    <property type="match status" value="1"/>
</dbReference>
<sequence length="661" mass="72230">FNSLSGSFPATIIRNLTQLRILKLGFNRIGGQIPEWLGEMSYLEELWMGAGLYDRPLPPQLGNISLLRILAIYNNSFTGSIPKSLGDLSRLTGLSLEYNNLTGSIPPELGNLTHLELMRVGGNSLSGSIPSEYGRLISIQQFSAQYNNFSGRIPAEMGNCSALALIKLYNNRLNGAIPPQLGLLRLLGELHLERNQLTGTIPESLSNCTSLQHLSLGYNLLRGKIPPSIASLRNIVHSFSMPHNRLSGQIPAEIGSMISVTVVDLAGNLLSGKITESLGNCVQLLQLNLSNNQFTGPIPRSLRLSGRIPNRGVFKNLSASSFVGNPDLCAQECPAPSSGGLSNWSKFGIIGGSFAIEALVLTAIVYIIYVYRRQILNLKRNQLQYPAQTQQDLFVEREIVIVRPDELFIATAGFSDANIIGSGKTATVYRGALNISGRQTDIAVKRFKDEMQDNIAVDGNLIAEVRALAMARHRNLVRLLGYCLAPMSKALVMDLMSNGTLASHIEQQTLKWESCMRIAWGVAQGLMYLHHECPEPILHCDVKPSNILLGMDFDPAIADFGISRILKYGDNSTSNIKGSFGYMPPEYGFNGRMTSKGDVYGYGVVILEMVSGKNPTSQTFSNENSLPKWALRAAIDGKPLQIIANSFLVLDDGVEATEKQM</sequence>
<dbReference type="GO" id="GO:0004674">
    <property type="term" value="F:protein serine/threonine kinase activity"/>
    <property type="evidence" value="ECO:0007669"/>
    <property type="project" value="UniProtKB-KW"/>
</dbReference>
<dbReference type="InterPro" id="IPR008271">
    <property type="entry name" value="Ser/Thr_kinase_AS"/>
</dbReference>
<keyword evidence="10 15" id="KW-0067">ATP-binding</keyword>
<dbReference type="GO" id="GO:0016020">
    <property type="term" value="C:membrane"/>
    <property type="evidence" value="ECO:0007669"/>
    <property type="project" value="UniProtKB-SubCell"/>
</dbReference>
<evidence type="ECO:0000256" key="9">
    <source>
        <dbReference type="ARBA" id="ARBA00022777"/>
    </source>
</evidence>
<dbReference type="EMBL" id="JAHRHJ020002464">
    <property type="protein sequence ID" value="KAH9292722.1"/>
    <property type="molecule type" value="Genomic_DNA"/>
</dbReference>
<evidence type="ECO:0000256" key="11">
    <source>
        <dbReference type="ARBA" id="ARBA00022989"/>
    </source>
</evidence>
<evidence type="ECO:0000256" key="3">
    <source>
        <dbReference type="ARBA" id="ARBA00022527"/>
    </source>
</evidence>
<keyword evidence="5" id="KW-0808">Transferase</keyword>
<evidence type="ECO:0000313" key="19">
    <source>
        <dbReference type="Proteomes" id="UP000824469"/>
    </source>
</evidence>
<dbReference type="GO" id="GO:0005524">
    <property type="term" value="F:ATP binding"/>
    <property type="evidence" value="ECO:0007669"/>
    <property type="project" value="UniProtKB-UniRule"/>
</dbReference>
<keyword evidence="3" id="KW-0723">Serine/threonine-protein kinase</keyword>
<dbReference type="Gene3D" id="1.10.510.10">
    <property type="entry name" value="Transferase(Phosphotransferase) domain 1"/>
    <property type="match status" value="1"/>
</dbReference>
<dbReference type="Proteomes" id="UP000824469">
    <property type="component" value="Unassembled WGS sequence"/>
</dbReference>
<dbReference type="InterPro" id="IPR011009">
    <property type="entry name" value="Kinase-like_dom_sf"/>
</dbReference>
<dbReference type="SMART" id="SM00369">
    <property type="entry name" value="LRR_TYP"/>
    <property type="match status" value="3"/>
</dbReference>
<accession>A0AA38F986</accession>
<comment type="catalytic activity">
    <reaction evidence="13">
        <text>L-threonyl-[protein] + ATP = O-phospho-L-threonyl-[protein] + ADP + H(+)</text>
        <dbReference type="Rhea" id="RHEA:46608"/>
        <dbReference type="Rhea" id="RHEA-COMP:11060"/>
        <dbReference type="Rhea" id="RHEA-COMP:11605"/>
        <dbReference type="ChEBI" id="CHEBI:15378"/>
        <dbReference type="ChEBI" id="CHEBI:30013"/>
        <dbReference type="ChEBI" id="CHEBI:30616"/>
        <dbReference type="ChEBI" id="CHEBI:61977"/>
        <dbReference type="ChEBI" id="CHEBI:456216"/>
        <dbReference type="EC" id="2.7.11.1"/>
    </reaction>
</comment>
<reference evidence="18 19" key="1">
    <citation type="journal article" date="2021" name="Nat. Plants">
        <title>The Taxus genome provides insights into paclitaxel biosynthesis.</title>
        <authorList>
            <person name="Xiong X."/>
            <person name="Gou J."/>
            <person name="Liao Q."/>
            <person name="Li Y."/>
            <person name="Zhou Q."/>
            <person name="Bi G."/>
            <person name="Li C."/>
            <person name="Du R."/>
            <person name="Wang X."/>
            <person name="Sun T."/>
            <person name="Guo L."/>
            <person name="Liang H."/>
            <person name="Lu P."/>
            <person name="Wu Y."/>
            <person name="Zhang Z."/>
            <person name="Ro D.K."/>
            <person name="Shang Y."/>
            <person name="Huang S."/>
            <person name="Yan J."/>
        </authorList>
    </citation>
    <scope>NUCLEOTIDE SEQUENCE [LARGE SCALE GENOMIC DNA]</scope>
    <source>
        <strain evidence="18">Ta-2019</strain>
    </source>
</reference>
<dbReference type="SUPFAM" id="SSF52047">
    <property type="entry name" value="RNI-like"/>
    <property type="match status" value="1"/>
</dbReference>
<keyword evidence="6 16" id="KW-0812">Transmembrane</keyword>
<dbReference type="PROSITE" id="PS50011">
    <property type="entry name" value="PROTEIN_KINASE_DOM"/>
    <property type="match status" value="1"/>
</dbReference>
<dbReference type="InterPro" id="IPR001611">
    <property type="entry name" value="Leu-rich_rpt"/>
</dbReference>
<feature type="transmembrane region" description="Helical" evidence="16">
    <location>
        <begin position="347"/>
        <end position="371"/>
    </location>
</feature>
<dbReference type="PANTHER" id="PTHR48005:SF13">
    <property type="entry name" value="SERINE_THREONINE-PROTEIN KINASE DDB_G0278509-RELATED"/>
    <property type="match status" value="1"/>
</dbReference>
<evidence type="ECO:0000256" key="5">
    <source>
        <dbReference type="ARBA" id="ARBA00022679"/>
    </source>
</evidence>
<evidence type="ECO:0000256" key="6">
    <source>
        <dbReference type="ARBA" id="ARBA00022692"/>
    </source>
</evidence>
<dbReference type="Gene3D" id="3.30.200.20">
    <property type="entry name" value="Phosphorylase Kinase, domain 1"/>
    <property type="match status" value="1"/>
</dbReference>
<evidence type="ECO:0000256" key="15">
    <source>
        <dbReference type="PROSITE-ProRule" id="PRU10141"/>
    </source>
</evidence>
<dbReference type="PROSITE" id="PS00108">
    <property type="entry name" value="PROTEIN_KINASE_ST"/>
    <property type="match status" value="1"/>
</dbReference>
<feature type="binding site" evidence="15">
    <location>
        <position position="445"/>
    </location>
    <ligand>
        <name>ATP</name>
        <dbReference type="ChEBI" id="CHEBI:30616"/>
    </ligand>
</feature>
<dbReference type="Gene3D" id="3.80.10.10">
    <property type="entry name" value="Ribonuclease Inhibitor"/>
    <property type="match status" value="1"/>
</dbReference>
<evidence type="ECO:0000313" key="18">
    <source>
        <dbReference type="EMBL" id="KAH9292722.1"/>
    </source>
</evidence>
<dbReference type="InterPro" id="IPR051420">
    <property type="entry name" value="Ser_Thr_Kinases_DiverseReg"/>
</dbReference>
<keyword evidence="8 15" id="KW-0547">Nucleotide-binding</keyword>
<dbReference type="SMART" id="SM00220">
    <property type="entry name" value="S_TKc"/>
    <property type="match status" value="1"/>
</dbReference>
<organism evidence="18 19">
    <name type="scientific">Taxus chinensis</name>
    <name type="common">Chinese yew</name>
    <name type="synonym">Taxus wallichiana var. chinensis</name>
    <dbReference type="NCBI Taxonomy" id="29808"/>
    <lineage>
        <taxon>Eukaryota</taxon>
        <taxon>Viridiplantae</taxon>
        <taxon>Streptophyta</taxon>
        <taxon>Embryophyta</taxon>
        <taxon>Tracheophyta</taxon>
        <taxon>Spermatophyta</taxon>
        <taxon>Pinopsida</taxon>
        <taxon>Pinidae</taxon>
        <taxon>Conifers II</taxon>
        <taxon>Cupressales</taxon>
        <taxon>Taxaceae</taxon>
        <taxon>Taxus</taxon>
    </lineage>
</organism>
<keyword evidence="11 16" id="KW-1133">Transmembrane helix</keyword>
<keyword evidence="9" id="KW-0418">Kinase</keyword>
<comment type="catalytic activity">
    <reaction evidence="14">
        <text>L-seryl-[protein] + ATP = O-phospho-L-seryl-[protein] + ADP + H(+)</text>
        <dbReference type="Rhea" id="RHEA:17989"/>
        <dbReference type="Rhea" id="RHEA-COMP:9863"/>
        <dbReference type="Rhea" id="RHEA-COMP:11604"/>
        <dbReference type="ChEBI" id="CHEBI:15378"/>
        <dbReference type="ChEBI" id="CHEBI:29999"/>
        <dbReference type="ChEBI" id="CHEBI:30616"/>
        <dbReference type="ChEBI" id="CHEBI:83421"/>
        <dbReference type="ChEBI" id="CHEBI:456216"/>
        <dbReference type="EC" id="2.7.11.1"/>
    </reaction>
</comment>
<feature type="non-terminal residue" evidence="18">
    <location>
        <position position="661"/>
    </location>
</feature>
<dbReference type="AlphaFoldDB" id="A0AA38F986"/>
<dbReference type="OMA" id="WESCMRI"/>
<evidence type="ECO:0000256" key="8">
    <source>
        <dbReference type="ARBA" id="ARBA00022741"/>
    </source>
</evidence>
<evidence type="ECO:0000256" key="12">
    <source>
        <dbReference type="ARBA" id="ARBA00023136"/>
    </source>
</evidence>
<name>A0AA38F986_TAXCH</name>